<name>A0ACC2GNS3_DALPE</name>
<accession>A0ACC2GNS3</accession>
<evidence type="ECO:0000313" key="2">
    <source>
        <dbReference type="Proteomes" id="UP001157502"/>
    </source>
</evidence>
<gene>
    <name evidence="1" type="ORF">DPEC_G00145390</name>
</gene>
<dbReference type="EMBL" id="CM055738">
    <property type="protein sequence ID" value="KAJ8005319.1"/>
    <property type="molecule type" value="Genomic_DNA"/>
</dbReference>
<keyword evidence="2" id="KW-1185">Reference proteome</keyword>
<proteinExistence type="predicted"/>
<comment type="caution">
    <text evidence="1">The sequence shown here is derived from an EMBL/GenBank/DDBJ whole genome shotgun (WGS) entry which is preliminary data.</text>
</comment>
<reference evidence="1" key="1">
    <citation type="submission" date="2021-05" db="EMBL/GenBank/DDBJ databases">
        <authorList>
            <person name="Pan Q."/>
            <person name="Jouanno E."/>
            <person name="Zahm M."/>
            <person name="Klopp C."/>
            <person name="Cabau C."/>
            <person name="Louis A."/>
            <person name="Berthelot C."/>
            <person name="Parey E."/>
            <person name="Roest Crollius H."/>
            <person name="Montfort J."/>
            <person name="Robinson-Rechavi M."/>
            <person name="Bouchez O."/>
            <person name="Lampietro C."/>
            <person name="Lopez Roques C."/>
            <person name="Donnadieu C."/>
            <person name="Postlethwait J."/>
            <person name="Bobe J."/>
            <person name="Dillon D."/>
            <person name="Chandos A."/>
            <person name="von Hippel F."/>
            <person name="Guiguen Y."/>
        </authorList>
    </citation>
    <scope>NUCLEOTIDE SEQUENCE</scope>
    <source>
        <strain evidence="1">YG-Jan2019</strain>
    </source>
</reference>
<sequence>MQHFARSSRTDGAQLSISTDPTQTYQRTGHQRGRTHARTNQTTAFKRKQLERKEEDIEIPRSAARPVPINGITGHFLEDHRGKESRGDVHVLPRYYLPYGSSASDNSLHRNSFHP</sequence>
<dbReference type="Proteomes" id="UP001157502">
    <property type="component" value="Chromosome 11"/>
</dbReference>
<evidence type="ECO:0000313" key="1">
    <source>
        <dbReference type="EMBL" id="KAJ8005319.1"/>
    </source>
</evidence>
<organism evidence="1 2">
    <name type="scientific">Dallia pectoralis</name>
    <name type="common">Alaska blackfish</name>
    <dbReference type="NCBI Taxonomy" id="75939"/>
    <lineage>
        <taxon>Eukaryota</taxon>
        <taxon>Metazoa</taxon>
        <taxon>Chordata</taxon>
        <taxon>Craniata</taxon>
        <taxon>Vertebrata</taxon>
        <taxon>Euteleostomi</taxon>
        <taxon>Actinopterygii</taxon>
        <taxon>Neopterygii</taxon>
        <taxon>Teleostei</taxon>
        <taxon>Protacanthopterygii</taxon>
        <taxon>Esociformes</taxon>
        <taxon>Umbridae</taxon>
        <taxon>Dallia</taxon>
    </lineage>
</organism>
<protein>
    <submittedName>
        <fullName evidence="1">Uncharacterized protein</fullName>
    </submittedName>
</protein>